<dbReference type="RefSeq" id="XP_003679378.1">
    <property type="nucleotide sequence ID" value="XM_003679330.1"/>
</dbReference>
<dbReference type="PANTHER" id="PTHR12775">
    <property type="entry name" value="PROTEIN C20ORF43 HOMOLOG"/>
    <property type="match status" value="1"/>
</dbReference>
<dbReference type="AlphaFoldDB" id="G8ZNH3"/>
<dbReference type="GeneID" id="11503274"/>
<name>G8ZNH3_TORDE</name>
<evidence type="ECO:0000313" key="3">
    <source>
        <dbReference type="Proteomes" id="UP000005627"/>
    </source>
</evidence>
<dbReference type="GO" id="GO:0005634">
    <property type="term" value="C:nucleus"/>
    <property type="evidence" value="ECO:0007669"/>
    <property type="project" value="TreeGrafter"/>
</dbReference>
<sequence>MGNDGGSINKVTKLQLMISDVGHSAKDDDRNGFLRASQWECCRLSNKKLELPIVSDYKGHLFNKEAILEWLLTPDREDYSQNQIEKFSHIRKLDDVVELRNLSQVSDGEGDFSLRCDYNDTKLGQSASRLVYLVLCGDVLPATSLSISSSRRCPKCDQQYQELDVITINPSAKDALVLEKRMQKIKDTQHHNNSPRKRLKRKRQDDKASRTKKMK</sequence>
<evidence type="ECO:0008006" key="4">
    <source>
        <dbReference type="Google" id="ProtNLM"/>
    </source>
</evidence>
<dbReference type="HOGENOM" id="CLU_048955_2_1_1"/>
<evidence type="ECO:0000313" key="2">
    <source>
        <dbReference type="EMBL" id="CCE90167.1"/>
    </source>
</evidence>
<dbReference type="GO" id="GO:0006274">
    <property type="term" value="P:DNA replication termination"/>
    <property type="evidence" value="ECO:0007669"/>
    <property type="project" value="TreeGrafter"/>
</dbReference>
<dbReference type="EMBL" id="HE616743">
    <property type="protein sequence ID" value="CCE90167.1"/>
    <property type="molecule type" value="Genomic_DNA"/>
</dbReference>
<proteinExistence type="predicted"/>
<dbReference type="eggNOG" id="KOG3113">
    <property type="taxonomic scope" value="Eukaryota"/>
</dbReference>
<dbReference type="Pfam" id="PF04641">
    <property type="entry name" value="Rtf2"/>
    <property type="match status" value="1"/>
</dbReference>
<feature type="compositionally biased region" description="Basic residues" evidence="1">
    <location>
        <begin position="193"/>
        <end position="202"/>
    </location>
</feature>
<dbReference type="InParanoid" id="G8ZNH3"/>
<feature type="region of interest" description="Disordered" evidence="1">
    <location>
        <begin position="183"/>
        <end position="215"/>
    </location>
</feature>
<evidence type="ECO:0000256" key="1">
    <source>
        <dbReference type="SAM" id="MobiDB-lite"/>
    </source>
</evidence>
<gene>
    <name evidence="2" type="primary">TDEL0B00380</name>
    <name evidence="2" type="ORF">TDEL_0B00380</name>
</gene>
<dbReference type="PANTHER" id="PTHR12775:SF0">
    <property type="entry name" value="REPLICATION TERMINATION FACTOR 2"/>
    <property type="match status" value="1"/>
</dbReference>
<dbReference type="OrthoDB" id="247013at2759"/>
<accession>G8ZNH3</accession>
<dbReference type="KEGG" id="tdl:TDEL_0B00380"/>
<protein>
    <recommendedName>
        <fullName evidence="4">Replication termination factor 2</fullName>
    </recommendedName>
</protein>
<dbReference type="InterPro" id="IPR006735">
    <property type="entry name" value="Rtf2"/>
</dbReference>
<dbReference type="STRING" id="1076872.G8ZNH3"/>
<reference evidence="2 3" key="1">
    <citation type="journal article" date="2011" name="Proc. Natl. Acad. Sci. U.S.A.">
        <title>Evolutionary erosion of yeast sex chromosomes by mating-type switching accidents.</title>
        <authorList>
            <person name="Gordon J.L."/>
            <person name="Armisen D."/>
            <person name="Proux-Wera E."/>
            <person name="Oheigeartaigh S.S."/>
            <person name="Byrne K.P."/>
            <person name="Wolfe K.H."/>
        </authorList>
    </citation>
    <scope>NUCLEOTIDE SEQUENCE [LARGE SCALE GENOMIC DNA]</scope>
    <source>
        <strain evidence="3">ATCC 10662 / CBS 1146 / NBRC 0425 / NCYC 2629 / NRRL Y-866</strain>
    </source>
</reference>
<organism evidence="2 3">
    <name type="scientific">Torulaspora delbrueckii</name>
    <name type="common">Yeast</name>
    <name type="synonym">Candida colliculosa</name>
    <dbReference type="NCBI Taxonomy" id="4950"/>
    <lineage>
        <taxon>Eukaryota</taxon>
        <taxon>Fungi</taxon>
        <taxon>Dikarya</taxon>
        <taxon>Ascomycota</taxon>
        <taxon>Saccharomycotina</taxon>
        <taxon>Saccharomycetes</taxon>
        <taxon>Saccharomycetales</taxon>
        <taxon>Saccharomycetaceae</taxon>
        <taxon>Torulaspora</taxon>
    </lineage>
</organism>
<dbReference type="Proteomes" id="UP000005627">
    <property type="component" value="Chromosome 2"/>
</dbReference>
<keyword evidence="3" id="KW-1185">Reference proteome</keyword>